<dbReference type="RefSeq" id="WP_229331043.1">
    <property type="nucleotide sequence ID" value="NZ_AP025183.1"/>
</dbReference>
<protein>
    <submittedName>
        <fullName evidence="1">Uncharacterized protein</fullName>
    </submittedName>
</protein>
<organism evidence="1 2">
    <name type="scientific">Flavobacterium ammonificans</name>
    <dbReference type="NCBI Taxonomy" id="1751056"/>
    <lineage>
        <taxon>Bacteria</taxon>
        <taxon>Pseudomonadati</taxon>
        <taxon>Bacteroidota</taxon>
        <taxon>Flavobacteriia</taxon>
        <taxon>Flavobacteriales</taxon>
        <taxon>Flavobacteriaceae</taxon>
        <taxon>Flavobacterium</taxon>
    </lineage>
</organism>
<name>A0ABN6KT93_9FLAO</name>
<proteinExistence type="predicted"/>
<gene>
    <name evidence="1" type="ORF">GENT11_06330</name>
</gene>
<reference evidence="1 2" key="1">
    <citation type="journal article" date="2022" name="Int. J. Syst. Evol. Microbiol.">
        <title>Flavobacterium ammonificans sp. nov. and Flavobacterium ammoniigenes sp. nov., ammonifying bacteria isolated from surface river water.</title>
        <authorList>
            <person name="Watanabe K."/>
            <person name="Kitamura T."/>
            <person name="Ogata Y."/>
            <person name="Shindo C."/>
            <person name="Suda W."/>
        </authorList>
    </citation>
    <scope>NUCLEOTIDE SEQUENCE [LARGE SCALE GENOMIC DNA]</scope>
    <source>
        <strain evidence="1 2">GENT11</strain>
    </source>
</reference>
<sequence>MKIGNFIFKPSKEQTRLIDLLPKTKDDSCFFDYLQSRLAHLTIEIEKKDPRFFYAKFIEKNTEYLVRFSSNGQYAGIVYEYWKDVDLKFNFNEFGIEEEKIVRNNAFWHRLKRIVNQVFAKN</sequence>
<reference evidence="1 2" key="2">
    <citation type="journal article" date="2022" name="Microorganisms">
        <title>Complete Genome Sequences of Two Flavobacterium ammonificans Strains and a Flavobacterium ammoniigenes Strain of Ammonifying Bacterioplankton Isolated from Surface River Water.</title>
        <authorList>
            <person name="Suda W."/>
            <person name="Ogata Y."/>
            <person name="Shindo C."/>
            <person name="Watanabe K."/>
        </authorList>
    </citation>
    <scope>NUCLEOTIDE SEQUENCE [LARGE SCALE GENOMIC DNA]</scope>
    <source>
        <strain evidence="1 2">GENT11</strain>
    </source>
</reference>
<evidence type="ECO:0000313" key="1">
    <source>
        <dbReference type="EMBL" id="BDB52321.1"/>
    </source>
</evidence>
<accession>A0ABN6KT93</accession>
<keyword evidence="2" id="KW-1185">Reference proteome</keyword>
<evidence type="ECO:0000313" key="2">
    <source>
        <dbReference type="Proteomes" id="UP001319865"/>
    </source>
</evidence>
<dbReference type="Proteomes" id="UP001319865">
    <property type="component" value="Chromosome"/>
</dbReference>
<dbReference type="EMBL" id="AP025183">
    <property type="protein sequence ID" value="BDB52321.1"/>
    <property type="molecule type" value="Genomic_DNA"/>
</dbReference>